<proteinExistence type="predicted"/>
<feature type="region of interest" description="Disordered" evidence="1">
    <location>
        <begin position="23"/>
        <end position="62"/>
    </location>
</feature>
<accession>A0A9W6M678</accession>
<dbReference type="Proteomes" id="UP001142291">
    <property type="component" value="Unassembled WGS sequence"/>
</dbReference>
<gene>
    <name evidence="2" type="ORF">GCM10017591_16440</name>
</gene>
<evidence type="ECO:0000313" key="3">
    <source>
        <dbReference type="Proteomes" id="UP001142291"/>
    </source>
</evidence>
<organism evidence="2 3">
    <name type="scientific">Microbacterium dextranolyticum</name>
    <dbReference type="NCBI Taxonomy" id="36806"/>
    <lineage>
        <taxon>Bacteria</taxon>
        <taxon>Bacillati</taxon>
        <taxon>Actinomycetota</taxon>
        <taxon>Actinomycetes</taxon>
        <taxon>Micrococcales</taxon>
        <taxon>Microbacteriaceae</taxon>
        <taxon>Microbacterium</taxon>
    </lineage>
</organism>
<keyword evidence="3" id="KW-1185">Reference proteome</keyword>
<dbReference type="AlphaFoldDB" id="A0A9W6M678"/>
<dbReference type="RefSeq" id="WP_204963928.1">
    <property type="nucleotide sequence ID" value="NZ_BAAAUR010000001.1"/>
</dbReference>
<comment type="caution">
    <text evidence="2">The sequence shown here is derived from an EMBL/GenBank/DDBJ whole genome shotgun (WGS) entry which is preliminary data.</text>
</comment>
<dbReference type="EMBL" id="BSER01000009">
    <property type="protein sequence ID" value="GLJ95581.1"/>
    <property type="molecule type" value="Genomic_DNA"/>
</dbReference>
<protein>
    <submittedName>
        <fullName evidence="2">Uncharacterized protein</fullName>
    </submittedName>
</protein>
<evidence type="ECO:0000313" key="2">
    <source>
        <dbReference type="EMBL" id="GLJ95581.1"/>
    </source>
</evidence>
<evidence type="ECO:0000256" key="1">
    <source>
        <dbReference type="SAM" id="MobiDB-lite"/>
    </source>
</evidence>
<reference evidence="2" key="1">
    <citation type="journal article" date="2014" name="Int. J. Syst. Evol. Microbiol.">
        <title>Complete genome sequence of Corynebacterium casei LMG S-19264T (=DSM 44701T), isolated from a smear-ripened cheese.</title>
        <authorList>
            <consortium name="US DOE Joint Genome Institute (JGI-PGF)"/>
            <person name="Walter F."/>
            <person name="Albersmeier A."/>
            <person name="Kalinowski J."/>
            <person name="Ruckert C."/>
        </authorList>
    </citation>
    <scope>NUCLEOTIDE SEQUENCE</scope>
    <source>
        <strain evidence="2">VKM Ac-1940</strain>
    </source>
</reference>
<reference evidence="2" key="2">
    <citation type="submission" date="2023-01" db="EMBL/GenBank/DDBJ databases">
        <authorList>
            <person name="Sun Q."/>
            <person name="Evtushenko L."/>
        </authorList>
    </citation>
    <scope>NUCLEOTIDE SEQUENCE</scope>
    <source>
        <strain evidence="2">VKM Ac-1940</strain>
    </source>
</reference>
<name>A0A9W6M678_9MICO</name>
<sequence>MSGTSENLPDGPDLDALRHEIDELKKIPTEELVNPTPELVEENAPTPAPTDAIGSEDWHDKR</sequence>